<dbReference type="STRING" id="357750.A0A2S6C5V8"/>
<organism evidence="2 3">
    <name type="scientific">Cercospora berteroae</name>
    <dbReference type="NCBI Taxonomy" id="357750"/>
    <lineage>
        <taxon>Eukaryota</taxon>
        <taxon>Fungi</taxon>
        <taxon>Dikarya</taxon>
        <taxon>Ascomycota</taxon>
        <taxon>Pezizomycotina</taxon>
        <taxon>Dothideomycetes</taxon>
        <taxon>Dothideomycetidae</taxon>
        <taxon>Mycosphaerellales</taxon>
        <taxon>Mycosphaerellaceae</taxon>
        <taxon>Cercospora</taxon>
    </lineage>
</organism>
<dbReference type="PANTHER" id="PTHR47843:SF2">
    <property type="entry name" value="BTB DOMAIN-CONTAINING PROTEIN"/>
    <property type="match status" value="1"/>
</dbReference>
<sequence>MDLLSIPLNQVSSASAPDFPLSHNPQSLAAPTVYSRDFAYADNGPIVVLPARMAAADITNASAKTFAEYVDFLLCAEKDMWDGTNLLKFMLTERLRERLLSGDTVNIYVGRQRKHWILHQNLLIHHSSFCEHEFHSHETAPRRDNKLELPEDDPVGFELLVKWLYQGILEDSSRFDSDEAKYEHAVACHKLWLLCDRFEMIKLKNLAMDQYRRCLNESQLVPDADEINDIYRTSPVGSPFRKLMVKIAARQIMDSEVERDAEAYRQCFESNPDFAIEMVTAIRQMSNGILFNDPTRGDACSYHDHADVSGCPMQGKGKARASKKTEEGFVNSGARREQPPSPMRYVELSAERRTPRKLRTPFKSPSAALKYSETPKSLPPKLNGAGTKVGAQEEPNRSISQGGSPFENGGHSGTSEDTLQLRIPIRDARIARNVEEESPLLTRSTETPDASFKPQQSGPPTTPQQPPVAKRSAHNGHSTNNINDYPEQGARSGQNTTKSSDSTEKNGTKKGKLSNRTPRKIREKPPVTIPITNRVSSRADSVISGPRKLRVSSFVRRLNETSSGEELHSSQEKMKSQPPKSKMATTQEDKREESKA</sequence>
<evidence type="ECO:0000313" key="3">
    <source>
        <dbReference type="Proteomes" id="UP000237631"/>
    </source>
</evidence>
<dbReference type="PANTHER" id="PTHR47843">
    <property type="entry name" value="BTB DOMAIN-CONTAINING PROTEIN-RELATED"/>
    <property type="match status" value="1"/>
</dbReference>
<protein>
    <recommendedName>
        <fullName evidence="4">BTB domain-containing protein</fullName>
    </recommendedName>
</protein>
<gene>
    <name evidence="2" type="ORF">CBER1_01535</name>
</gene>
<dbReference type="Gene3D" id="3.30.710.10">
    <property type="entry name" value="Potassium Channel Kv1.1, Chain A"/>
    <property type="match status" value="1"/>
</dbReference>
<name>A0A2S6C5V8_9PEZI</name>
<feature type="compositionally biased region" description="Basic and acidic residues" evidence="1">
    <location>
        <begin position="565"/>
        <end position="575"/>
    </location>
</feature>
<keyword evidence="3" id="KW-1185">Reference proteome</keyword>
<evidence type="ECO:0008006" key="4">
    <source>
        <dbReference type="Google" id="ProtNLM"/>
    </source>
</evidence>
<reference evidence="3" key="1">
    <citation type="journal article" date="2017" name="bioRxiv">
        <title>Conservation of a gene cluster reveals novel cercosporin biosynthetic mechanisms and extends production to the genus Colletotrichum.</title>
        <authorList>
            <person name="de Jonge R."/>
            <person name="Ebert M.K."/>
            <person name="Huitt-Roehl C.R."/>
            <person name="Pal P."/>
            <person name="Suttle J.C."/>
            <person name="Spanner R.E."/>
            <person name="Neubauer J.D."/>
            <person name="Jurick W.M.II."/>
            <person name="Stott K.A."/>
            <person name="Secor G.A."/>
            <person name="Thomma B.P.H.J."/>
            <person name="Van de Peer Y."/>
            <person name="Townsend C.A."/>
            <person name="Bolton M.D."/>
        </authorList>
    </citation>
    <scope>NUCLEOTIDE SEQUENCE [LARGE SCALE GENOMIC DNA]</scope>
    <source>
        <strain evidence="3">CBS538.71</strain>
    </source>
</reference>
<feature type="compositionally biased region" description="Basic and acidic residues" evidence="1">
    <location>
        <begin position="424"/>
        <end position="435"/>
    </location>
</feature>
<dbReference type="EMBL" id="PNEN01000549">
    <property type="protein sequence ID" value="PPJ55117.1"/>
    <property type="molecule type" value="Genomic_DNA"/>
</dbReference>
<feature type="compositionally biased region" description="Basic residues" evidence="1">
    <location>
        <begin position="508"/>
        <end position="522"/>
    </location>
</feature>
<feature type="region of interest" description="Disordered" evidence="1">
    <location>
        <begin position="311"/>
        <end position="596"/>
    </location>
</feature>
<feature type="compositionally biased region" description="Basic and acidic residues" evidence="1">
    <location>
        <begin position="587"/>
        <end position="596"/>
    </location>
</feature>
<feature type="compositionally biased region" description="Polar residues" evidence="1">
    <location>
        <begin position="530"/>
        <end position="539"/>
    </location>
</feature>
<evidence type="ECO:0000313" key="2">
    <source>
        <dbReference type="EMBL" id="PPJ55117.1"/>
    </source>
</evidence>
<accession>A0A2S6C5V8</accession>
<dbReference type="SUPFAM" id="SSF54695">
    <property type="entry name" value="POZ domain"/>
    <property type="match status" value="1"/>
</dbReference>
<evidence type="ECO:0000256" key="1">
    <source>
        <dbReference type="SAM" id="MobiDB-lite"/>
    </source>
</evidence>
<feature type="compositionally biased region" description="Polar residues" evidence="1">
    <location>
        <begin position="491"/>
        <end position="500"/>
    </location>
</feature>
<dbReference type="AlphaFoldDB" id="A0A2S6C5V8"/>
<dbReference type="InterPro" id="IPR011333">
    <property type="entry name" value="SKP1/BTB/POZ_sf"/>
</dbReference>
<proteinExistence type="predicted"/>
<comment type="caution">
    <text evidence="2">The sequence shown here is derived from an EMBL/GenBank/DDBJ whole genome shotgun (WGS) entry which is preliminary data.</text>
</comment>
<dbReference type="Proteomes" id="UP000237631">
    <property type="component" value="Unassembled WGS sequence"/>
</dbReference>
<dbReference type="OrthoDB" id="194443at2759"/>